<evidence type="ECO:0000313" key="3">
    <source>
        <dbReference type="EMBL" id="NGO54097.1"/>
    </source>
</evidence>
<feature type="coiled-coil region" evidence="1">
    <location>
        <begin position="502"/>
        <end position="533"/>
    </location>
</feature>
<evidence type="ECO:0000256" key="2">
    <source>
        <dbReference type="SAM" id="Phobius"/>
    </source>
</evidence>
<feature type="transmembrane region" description="Helical" evidence="2">
    <location>
        <begin position="105"/>
        <end position="122"/>
    </location>
</feature>
<protein>
    <submittedName>
        <fullName evidence="3">Uncharacterized protein</fullName>
    </submittedName>
</protein>
<keyword evidence="4" id="KW-1185">Reference proteome</keyword>
<keyword evidence="2" id="KW-0472">Membrane</keyword>
<proteinExistence type="predicted"/>
<organism evidence="3 4">
    <name type="scientific">Allomesorhizobium camelthorni</name>
    <dbReference type="NCBI Taxonomy" id="475069"/>
    <lineage>
        <taxon>Bacteria</taxon>
        <taxon>Pseudomonadati</taxon>
        <taxon>Pseudomonadota</taxon>
        <taxon>Alphaproteobacteria</taxon>
        <taxon>Hyphomicrobiales</taxon>
        <taxon>Phyllobacteriaceae</taxon>
        <taxon>Allomesorhizobium</taxon>
    </lineage>
</organism>
<keyword evidence="1" id="KW-0175">Coiled coil</keyword>
<dbReference type="AlphaFoldDB" id="A0A6G4WJ34"/>
<comment type="caution">
    <text evidence="3">The sequence shown here is derived from an EMBL/GenBank/DDBJ whole genome shotgun (WGS) entry which is preliminary data.</text>
</comment>
<name>A0A6G4WJ34_9HYPH</name>
<feature type="transmembrane region" description="Helical" evidence="2">
    <location>
        <begin position="32"/>
        <end position="53"/>
    </location>
</feature>
<evidence type="ECO:0000313" key="4">
    <source>
        <dbReference type="Proteomes" id="UP001642900"/>
    </source>
</evidence>
<reference evidence="3 4" key="1">
    <citation type="submission" date="2020-02" db="EMBL/GenBank/DDBJ databases">
        <title>Genome sequence of strain CCNWXJ40-4.</title>
        <authorList>
            <person name="Gao J."/>
            <person name="Sun J."/>
        </authorList>
    </citation>
    <scope>NUCLEOTIDE SEQUENCE [LARGE SCALE GENOMIC DNA]</scope>
    <source>
        <strain evidence="3 4">CCNWXJ 40-4</strain>
    </source>
</reference>
<keyword evidence="2" id="KW-0812">Transmembrane</keyword>
<dbReference type="Proteomes" id="UP001642900">
    <property type="component" value="Unassembled WGS sequence"/>
</dbReference>
<dbReference type="RefSeq" id="WP_165032106.1">
    <property type="nucleotide sequence ID" value="NZ_JAAKZF010000044.1"/>
</dbReference>
<sequence>MWYERILNTALCAVERFVGMLDPYLKHLDPSLFQTVILGILAIFIPFAIVFLTDVLNNGRKRSEFEKMVLSDEVFGAKKVFWLSIFGLGLFPFFSGNDISSRQKILAILVVTILVIVLGRAFRRALRFSEGHKSEFEISFLKGLRLRKVFRFGNRSKIEKMVRAWTSYWSEVSEHGDRDHTEIFVNHIDDAINTKHYDLAVSLARSYQSHIDKRDIFSLGHYVFPKLFVWSDSLWDAEQDWLKRRGVSERVGNISALNKLPAFKRRISTALDKIYASDYSFWEWHYFQKELLPATTKALLQNDHGAYQIFADLKEYANTAEVRLENIKNEDTKRRWWNHVVNQFGYFCSTFFNSVSDAPRHFDIWEHYFPNEWKVTSGNVSNRMSRIVWKKFLEWAQPLILQKANNDFDMNLTHVATGLFPGVHSGYFPIFLVAFLSGDVKYAITGGARFSIHNSSFSWSGELSDAEVQTLHEEMDKSQAQETVSAIFGYFYKWAPLQLFKNDLSEDELSNWNNLAEDERKEMVRRVRQTKLKGLLAELDSEEVIKLCDGDDLKEHRRKAFISLVKLLLERVA</sequence>
<evidence type="ECO:0000256" key="1">
    <source>
        <dbReference type="SAM" id="Coils"/>
    </source>
</evidence>
<dbReference type="EMBL" id="JAAKZF010000044">
    <property type="protein sequence ID" value="NGO54097.1"/>
    <property type="molecule type" value="Genomic_DNA"/>
</dbReference>
<accession>A0A6G4WJ34</accession>
<gene>
    <name evidence="3" type="ORF">G6N73_23630</name>
</gene>
<keyword evidence="2" id="KW-1133">Transmembrane helix</keyword>